<reference evidence="2 3" key="1">
    <citation type="journal article" date="2020" name="Microbiol. Resour. Announc.">
        <title>Draft Genome Sequence of a Cladosporium Species Isolated from the Mesophotic Ascidian Didemnum maculosum.</title>
        <authorList>
            <person name="Gioti A."/>
            <person name="Siaperas R."/>
            <person name="Nikolaivits E."/>
            <person name="Le Goff G."/>
            <person name="Ouazzani J."/>
            <person name="Kotoulas G."/>
            <person name="Topakas E."/>
        </authorList>
    </citation>
    <scope>NUCLEOTIDE SEQUENCE [LARGE SCALE GENOMIC DNA]</scope>
    <source>
        <strain evidence="2 3">TM138-S3</strain>
    </source>
</reference>
<feature type="compositionally biased region" description="Basic residues" evidence="1">
    <location>
        <begin position="178"/>
        <end position="187"/>
    </location>
</feature>
<feature type="region of interest" description="Disordered" evidence="1">
    <location>
        <begin position="149"/>
        <end position="200"/>
    </location>
</feature>
<accession>A0AB34KUG0</accession>
<dbReference type="GeneID" id="96004415"/>
<protein>
    <submittedName>
        <fullName evidence="2">Uncharacterized protein</fullName>
    </submittedName>
</protein>
<feature type="compositionally biased region" description="Basic and acidic residues" evidence="1">
    <location>
        <begin position="188"/>
        <end position="200"/>
    </location>
</feature>
<name>A0AB34KUG0_9PEZI</name>
<sequence>MASRTAYPPMHTPSAPRSLAPATAESHLTTFLTQSRTKPSYHPDALLSSTGIQFSAHSGPNGGLALHHLQRIAAGLRGENLVQETQEELEAVYGEEMRAAGTLRGDDARLDGAIERTSKRGRSQERVREWEDGGAFAAAQEVVEGEVGDREGAEVVQQGGAPPAVESHGGKVDAATRKAAKKQRRLAQLKEKEEEKARKE</sequence>
<evidence type="ECO:0000313" key="2">
    <source>
        <dbReference type="EMBL" id="KAL1588418.1"/>
    </source>
</evidence>
<feature type="region of interest" description="Disordered" evidence="1">
    <location>
        <begin position="1"/>
        <end position="22"/>
    </location>
</feature>
<comment type="caution">
    <text evidence="2">The sequence shown here is derived from an EMBL/GenBank/DDBJ whole genome shotgun (WGS) entry which is preliminary data.</text>
</comment>
<dbReference type="AlphaFoldDB" id="A0AB34KUG0"/>
<evidence type="ECO:0000313" key="3">
    <source>
        <dbReference type="Proteomes" id="UP000803884"/>
    </source>
</evidence>
<dbReference type="Proteomes" id="UP000803884">
    <property type="component" value="Unassembled WGS sequence"/>
</dbReference>
<dbReference type="EMBL" id="JAAQHG020000007">
    <property type="protein sequence ID" value="KAL1588418.1"/>
    <property type="molecule type" value="Genomic_DNA"/>
</dbReference>
<organism evidence="2 3">
    <name type="scientific">Cladosporium halotolerans</name>
    <dbReference type="NCBI Taxonomy" id="1052096"/>
    <lineage>
        <taxon>Eukaryota</taxon>
        <taxon>Fungi</taxon>
        <taxon>Dikarya</taxon>
        <taxon>Ascomycota</taxon>
        <taxon>Pezizomycotina</taxon>
        <taxon>Dothideomycetes</taxon>
        <taxon>Dothideomycetidae</taxon>
        <taxon>Cladosporiales</taxon>
        <taxon>Cladosporiaceae</taxon>
        <taxon>Cladosporium</taxon>
    </lineage>
</organism>
<dbReference type="RefSeq" id="XP_069231523.1">
    <property type="nucleotide sequence ID" value="XM_069371577.1"/>
</dbReference>
<keyword evidence="3" id="KW-1185">Reference proteome</keyword>
<evidence type="ECO:0000256" key="1">
    <source>
        <dbReference type="SAM" id="MobiDB-lite"/>
    </source>
</evidence>
<proteinExistence type="predicted"/>
<gene>
    <name evidence="2" type="ORF">WHR41_02971</name>
</gene>